<organism evidence="4">
    <name type="scientific">Poeciliopsis prolifica</name>
    <name type="common">blackstripe livebearer</name>
    <dbReference type="NCBI Taxonomy" id="188132"/>
    <lineage>
        <taxon>Eukaryota</taxon>
        <taxon>Metazoa</taxon>
        <taxon>Chordata</taxon>
        <taxon>Craniata</taxon>
        <taxon>Vertebrata</taxon>
        <taxon>Euteleostomi</taxon>
        <taxon>Actinopterygii</taxon>
        <taxon>Neopterygii</taxon>
        <taxon>Teleostei</taxon>
        <taxon>Neoteleostei</taxon>
        <taxon>Acanthomorphata</taxon>
        <taxon>Ovalentaria</taxon>
        <taxon>Atherinomorphae</taxon>
        <taxon>Cyprinodontiformes</taxon>
        <taxon>Poeciliidae</taxon>
        <taxon>Poeciliinae</taxon>
        <taxon>Poeciliopsis</taxon>
    </lineage>
</organism>
<evidence type="ECO:0000256" key="2">
    <source>
        <dbReference type="ARBA" id="ARBA00023319"/>
    </source>
</evidence>
<dbReference type="InterPro" id="IPR013783">
    <property type="entry name" value="Ig-like_fold"/>
</dbReference>
<keyword evidence="2" id="KW-0393">Immunoglobulin domain</keyword>
<evidence type="ECO:0000259" key="3">
    <source>
        <dbReference type="PROSITE" id="PS50853"/>
    </source>
</evidence>
<proteinExistence type="predicted"/>
<dbReference type="PRINTS" id="PR00014">
    <property type="entry name" value="FNTYPEIII"/>
</dbReference>
<evidence type="ECO:0000256" key="1">
    <source>
        <dbReference type="ARBA" id="ARBA00022737"/>
    </source>
</evidence>
<dbReference type="PROSITE" id="PS50853">
    <property type="entry name" value="FN3"/>
    <property type="match status" value="1"/>
</dbReference>
<dbReference type="AlphaFoldDB" id="A0A0S7EW18"/>
<gene>
    <name evidence="4" type="primary">TITIN</name>
</gene>
<dbReference type="CDD" id="cd00063">
    <property type="entry name" value="FN3"/>
    <property type="match status" value="1"/>
</dbReference>
<keyword evidence="1" id="KW-0677">Repeat</keyword>
<dbReference type="PANTHER" id="PTHR13817">
    <property type="entry name" value="TITIN"/>
    <property type="match status" value="1"/>
</dbReference>
<dbReference type="Pfam" id="PF00041">
    <property type="entry name" value="fn3"/>
    <property type="match status" value="1"/>
</dbReference>
<dbReference type="FunFam" id="2.60.40.10:FF:000034">
    <property type="entry name" value="Titin isoform A"/>
    <property type="match status" value="1"/>
</dbReference>
<dbReference type="GO" id="GO:0045214">
    <property type="term" value="P:sarcomere organization"/>
    <property type="evidence" value="ECO:0007669"/>
    <property type="project" value="TreeGrafter"/>
</dbReference>
<name>A0A0S7EW18_9TELE</name>
<dbReference type="InterPro" id="IPR050964">
    <property type="entry name" value="Striated_Muscle_Regulatory"/>
</dbReference>
<sequence length="138" mass="15430">MELVNILTLQQSQSAYHTVSGLFSYHYNVTCNPPSLIMNKHKPCNFDFYLPAIPDAPSTPEVTAVTRESIALAWKEPKSDGGSHVFGYHLQMKDRNSIMWQLVNKTVIRSTHYKVTNINAGLIYEFKVAAENAAGLSV</sequence>
<feature type="domain" description="Fibronectin type-III" evidence="3">
    <location>
        <begin position="56"/>
        <end position="138"/>
    </location>
</feature>
<dbReference type="GO" id="GO:0031430">
    <property type="term" value="C:M band"/>
    <property type="evidence" value="ECO:0007669"/>
    <property type="project" value="TreeGrafter"/>
</dbReference>
<dbReference type="EMBL" id="GBYX01474049">
    <property type="protein sequence ID" value="JAO07611.1"/>
    <property type="molecule type" value="Transcribed_RNA"/>
</dbReference>
<dbReference type="Gene3D" id="2.60.40.10">
    <property type="entry name" value="Immunoglobulins"/>
    <property type="match status" value="1"/>
</dbReference>
<dbReference type="InterPro" id="IPR036116">
    <property type="entry name" value="FN3_sf"/>
</dbReference>
<evidence type="ECO:0000313" key="4">
    <source>
        <dbReference type="EMBL" id="JAO07611.1"/>
    </source>
</evidence>
<dbReference type="PANTHER" id="PTHR13817:SF151">
    <property type="entry name" value="TITIN"/>
    <property type="match status" value="1"/>
</dbReference>
<accession>A0A0S7EW18</accession>
<dbReference type="InterPro" id="IPR003961">
    <property type="entry name" value="FN3_dom"/>
</dbReference>
<reference evidence="4" key="1">
    <citation type="submission" date="2014-12" db="EMBL/GenBank/DDBJ databases">
        <title>Parallel Evolution in Life History Adaptation Evident in the Tissue-Specific Poeciliopsis prolifica transcriptome.</title>
        <authorList>
            <person name="Jue N.K."/>
            <person name="Foley R.J."/>
            <person name="Obergfell C."/>
            <person name="Reznick D.N."/>
            <person name="O'Neill R.J."/>
            <person name="O'Neill M.J."/>
        </authorList>
    </citation>
    <scope>NUCLEOTIDE SEQUENCE</scope>
</reference>
<dbReference type="SMART" id="SM00060">
    <property type="entry name" value="FN3"/>
    <property type="match status" value="1"/>
</dbReference>
<dbReference type="SUPFAM" id="SSF49265">
    <property type="entry name" value="Fibronectin type III"/>
    <property type="match status" value="1"/>
</dbReference>
<protein>
    <submittedName>
        <fullName evidence="4">TITIN</fullName>
    </submittedName>
</protein>
<feature type="non-terminal residue" evidence="4">
    <location>
        <position position="138"/>
    </location>
</feature>